<name>A0A166GRY0_9AGAM</name>
<dbReference type="Proteomes" id="UP000076532">
    <property type="component" value="Unassembled WGS sequence"/>
</dbReference>
<proteinExistence type="predicted"/>
<feature type="region of interest" description="Disordered" evidence="1">
    <location>
        <begin position="663"/>
        <end position="711"/>
    </location>
</feature>
<dbReference type="EMBL" id="KV417576">
    <property type="protein sequence ID" value="KZP18107.1"/>
    <property type="molecule type" value="Genomic_DNA"/>
</dbReference>
<protein>
    <submittedName>
        <fullName evidence="2">Uncharacterized protein</fullName>
    </submittedName>
</protein>
<feature type="compositionally biased region" description="Basic residues" evidence="1">
    <location>
        <begin position="701"/>
        <end position="711"/>
    </location>
</feature>
<sequence length="711" mass="79040">MLNADPGTDYDVLMTRIANEYGLIKGLAGDILKNPRLASMVVRLLEFPHHQNLGKPNITMFKSWGDQEGHGQVLKMILDPEMERLRFLMTATELPDFKTSTVGCTDEEINATVDEVVKLVFAAVCATQRAPSDVRLLPPLVLDEMNYMYFKTMAKVGDDVELEKFASPEGSEYQAKYREAHTNFTKACTKILQDYVAEDIPADANEAVTKAARKMLLNRHLWMTHGPTCKRLWAASDMYPYMLKGPLFCLNNMLAKSGAALTWWTSMVDQTGEFNKRSGKGERISLGTLDRTVDFYAKKDKKDRRVMMASVCDMIMRNLRTSIAATNTLILTSPTVKNDSMFALHYPDFAPKKGIEWTKIKGCLQEMRQHIKHEGAIPKDNGNPVLKFTINALKNSCHNSWWKGQTARDDKNTGLLARNYVSLDKDFKGYAFRRLMDPLVFAAARVEFAGIFSAVEGEPFAFADGITERPNCPIVNIAANAPATGQASGANANVLLSQAEQLRNRLNEKMLALSDIIEDIGGITGTTDAITLPAEVYEATQAFLDVMAVSANKKVDHFTRPTIDHSKFTSDPEVIKSLRRKAGINIELFAKADDDAVFEMYGPDEVDSDFHAPTTKVTTEADMKKAAKEIQARVEAEAPPAPAEWNDTIMEDFAAQWDKERDALADKARQSTSRIPSSVVIPHASGSKSSKKRPAELITGKKAKKAKRLSD</sequence>
<keyword evidence="3" id="KW-1185">Reference proteome</keyword>
<dbReference type="AlphaFoldDB" id="A0A166GRY0"/>
<evidence type="ECO:0000313" key="2">
    <source>
        <dbReference type="EMBL" id="KZP18107.1"/>
    </source>
</evidence>
<evidence type="ECO:0000256" key="1">
    <source>
        <dbReference type="SAM" id="MobiDB-lite"/>
    </source>
</evidence>
<reference evidence="2 3" key="1">
    <citation type="journal article" date="2016" name="Mol. Biol. Evol.">
        <title>Comparative Genomics of Early-Diverging Mushroom-Forming Fungi Provides Insights into the Origins of Lignocellulose Decay Capabilities.</title>
        <authorList>
            <person name="Nagy L.G."/>
            <person name="Riley R."/>
            <person name="Tritt A."/>
            <person name="Adam C."/>
            <person name="Daum C."/>
            <person name="Floudas D."/>
            <person name="Sun H."/>
            <person name="Yadav J.S."/>
            <person name="Pangilinan J."/>
            <person name="Larsson K.H."/>
            <person name="Matsuura K."/>
            <person name="Barry K."/>
            <person name="Labutti K."/>
            <person name="Kuo R."/>
            <person name="Ohm R.A."/>
            <person name="Bhattacharya S.S."/>
            <person name="Shirouzu T."/>
            <person name="Yoshinaga Y."/>
            <person name="Martin F.M."/>
            <person name="Grigoriev I.V."/>
            <person name="Hibbett D.S."/>
        </authorList>
    </citation>
    <scope>NUCLEOTIDE SEQUENCE [LARGE SCALE GENOMIC DNA]</scope>
    <source>
        <strain evidence="2 3">CBS 109695</strain>
    </source>
</reference>
<evidence type="ECO:0000313" key="3">
    <source>
        <dbReference type="Proteomes" id="UP000076532"/>
    </source>
</evidence>
<accession>A0A166GRY0</accession>
<organism evidence="2 3">
    <name type="scientific">Athelia psychrophila</name>
    <dbReference type="NCBI Taxonomy" id="1759441"/>
    <lineage>
        <taxon>Eukaryota</taxon>
        <taxon>Fungi</taxon>
        <taxon>Dikarya</taxon>
        <taxon>Basidiomycota</taxon>
        <taxon>Agaricomycotina</taxon>
        <taxon>Agaricomycetes</taxon>
        <taxon>Agaricomycetidae</taxon>
        <taxon>Atheliales</taxon>
        <taxon>Atheliaceae</taxon>
        <taxon>Athelia</taxon>
    </lineage>
</organism>
<gene>
    <name evidence="2" type="ORF">FIBSPDRAFT_956659</name>
</gene>